<feature type="region of interest" description="Disordered" evidence="11">
    <location>
        <begin position="473"/>
        <end position="513"/>
    </location>
</feature>
<dbReference type="AlphaFoldDB" id="A0AAD1U1Q8"/>
<dbReference type="EMBL" id="CAMPGE010001526">
    <property type="protein sequence ID" value="CAI2360318.1"/>
    <property type="molecule type" value="Genomic_DNA"/>
</dbReference>
<dbReference type="PANTHER" id="PTHR44899:SF3">
    <property type="entry name" value="SERINE_THREONINE-PROTEIN KINASE NEK1"/>
    <property type="match status" value="1"/>
</dbReference>
<keyword evidence="6" id="KW-0418">Kinase</keyword>
<comment type="caution">
    <text evidence="13">The sequence shown here is derived from an EMBL/GenBank/DDBJ whole genome shotgun (WGS) entry which is preliminary data.</text>
</comment>
<evidence type="ECO:0000256" key="10">
    <source>
        <dbReference type="PROSITE-ProRule" id="PRU10141"/>
    </source>
</evidence>
<dbReference type="InterPro" id="IPR008271">
    <property type="entry name" value="Ser/Thr_kinase_AS"/>
</dbReference>
<comment type="similarity">
    <text evidence="1">Belongs to the protein kinase superfamily. NEK Ser/Thr protein kinase family. NIMA subfamily.</text>
</comment>
<feature type="compositionally biased region" description="Polar residues" evidence="11">
    <location>
        <begin position="480"/>
        <end position="510"/>
    </location>
</feature>
<dbReference type="SMART" id="SM00220">
    <property type="entry name" value="S_TKc"/>
    <property type="match status" value="1"/>
</dbReference>
<dbReference type="GO" id="GO:0004674">
    <property type="term" value="F:protein serine/threonine kinase activity"/>
    <property type="evidence" value="ECO:0007669"/>
    <property type="project" value="UniProtKB-KW"/>
</dbReference>
<sequence length="637" mass="73654">MASKLEDFDVLTRLGEGAYSSVYKVKRISDGKIYALKKVRMMNLSTKEKENALNEVRILASIKNINIVSYKEAFIDEESQALCIIMEYADDGDLFQKIMNHQQNDSWFKENYIWKIFIMVVRGLKALHDLDIMHRDLKSANVFLNKDDTGKLGDMNVSKVAEKGLSYTQTGTPYYASPEVWRDEAYDIKSDIWSLGCVLYEMITLKPPFRAENMQGLYKKVLRGHYPKISKQYSSEIQGIVKMLLQVSSKKRPNCNDILCHPVVKKKIKEIFPDENEDEETETETLKNSLLKTIYFPKNGQNILYLTDKLPKPSYENDLEKMVETHKLSLRTRATSESPNDIGGKESSTNHESYKYKKSKAKDLLSKKSNISDTAEESKMPPVRIKKILQSEKKKSGKIDQLPSVIKPSYNKTPPKLTSIERIANRLEMETKKKPVMNIDKEYNNLQKILNKKNNEYEKESAKISKRIAIERNKIKHGSVQKQPNYPRQRPLYSNKSQPKYQRPPHNSQNRYEDESNKIILSLGVVGEQVGSTSARRGVKGNSLDMKLPKIGDGIYKEKDKIIKGHQNSINSIKLPTLQKYKHGKYYANSDKIYPNKYSKSSTKKSVKSYRYKYTSKQPKELYKSKKTIDRLKMYKN</sequence>
<proteinExistence type="inferred from homology"/>
<reference evidence="13" key="1">
    <citation type="submission" date="2023-07" db="EMBL/GenBank/DDBJ databases">
        <authorList>
            <consortium name="AG Swart"/>
            <person name="Singh M."/>
            <person name="Singh A."/>
            <person name="Seah K."/>
            <person name="Emmerich C."/>
        </authorList>
    </citation>
    <scope>NUCLEOTIDE SEQUENCE</scope>
    <source>
        <strain evidence="13">DP1</strain>
    </source>
</reference>
<name>A0AAD1U1Q8_EUPCR</name>
<evidence type="ECO:0000256" key="1">
    <source>
        <dbReference type="ARBA" id="ARBA00010886"/>
    </source>
</evidence>
<dbReference type="Gene3D" id="1.10.510.10">
    <property type="entry name" value="Transferase(Phosphotransferase) domain 1"/>
    <property type="match status" value="1"/>
</dbReference>
<keyword evidence="4" id="KW-0808">Transferase</keyword>
<keyword evidence="3" id="KW-0723">Serine/threonine-protein kinase</keyword>
<dbReference type="GO" id="GO:0005524">
    <property type="term" value="F:ATP binding"/>
    <property type="evidence" value="ECO:0007669"/>
    <property type="project" value="UniProtKB-UniRule"/>
</dbReference>
<evidence type="ECO:0000256" key="8">
    <source>
        <dbReference type="ARBA" id="ARBA00047899"/>
    </source>
</evidence>
<dbReference type="InterPro" id="IPR017441">
    <property type="entry name" value="Protein_kinase_ATP_BS"/>
</dbReference>
<dbReference type="FunFam" id="3.30.200.20:FF:000097">
    <property type="entry name" value="Probable serine/threonine-protein kinase nek1"/>
    <property type="match status" value="1"/>
</dbReference>
<evidence type="ECO:0000256" key="4">
    <source>
        <dbReference type="ARBA" id="ARBA00022679"/>
    </source>
</evidence>
<dbReference type="PROSITE" id="PS50011">
    <property type="entry name" value="PROTEIN_KINASE_DOM"/>
    <property type="match status" value="1"/>
</dbReference>
<protein>
    <recommendedName>
        <fullName evidence="2">non-specific serine/threonine protein kinase</fullName>
        <ecNumber evidence="2">2.7.11.1</ecNumber>
    </recommendedName>
</protein>
<evidence type="ECO:0000259" key="12">
    <source>
        <dbReference type="PROSITE" id="PS50011"/>
    </source>
</evidence>
<evidence type="ECO:0000313" key="14">
    <source>
        <dbReference type="Proteomes" id="UP001295684"/>
    </source>
</evidence>
<keyword evidence="5 10" id="KW-0547">Nucleotide-binding</keyword>
<keyword evidence="14" id="KW-1185">Reference proteome</keyword>
<feature type="binding site" evidence="10">
    <location>
        <position position="37"/>
    </location>
    <ligand>
        <name>ATP</name>
        <dbReference type="ChEBI" id="CHEBI:30616"/>
    </ligand>
</feature>
<evidence type="ECO:0000256" key="7">
    <source>
        <dbReference type="ARBA" id="ARBA00022840"/>
    </source>
</evidence>
<gene>
    <name evidence="13" type="ORF">ECRASSUSDP1_LOCUS1619</name>
</gene>
<evidence type="ECO:0000256" key="3">
    <source>
        <dbReference type="ARBA" id="ARBA00022527"/>
    </source>
</evidence>
<evidence type="ECO:0000256" key="6">
    <source>
        <dbReference type="ARBA" id="ARBA00022777"/>
    </source>
</evidence>
<keyword evidence="7 10" id="KW-0067">ATP-binding</keyword>
<feature type="region of interest" description="Disordered" evidence="11">
    <location>
        <begin position="331"/>
        <end position="361"/>
    </location>
</feature>
<evidence type="ECO:0000256" key="11">
    <source>
        <dbReference type="SAM" id="MobiDB-lite"/>
    </source>
</evidence>
<dbReference type="PROSITE" id="PS00107">
    <property type="entry name" value="PROTEIN_KINASE_ATP"/>
    <property type="match status" value="1"/>
</dbReference>
<feature type="compositionally biased region" description="Basic and acidic residues" evidence="11">
    <location>
        <begin position="348"/>
        <end position="361"/>
    </location>
</feature>
<evidence type="ECO:0000256" key="5">
    <source>
        <dbReference type="ARBA" id="ARBA00022741"/>
    </source>
</evidence>
<dbReference type="InterPro" id="IPR051131">
    <property type="entry name" value="NEK_Ser/Thr_kinase_NIMA"/>
</dbReference>
<dbReference type="Proteomes" id="UP001295684">
    <property type="component" value="Unassembled WGS sequence"/>
</dbReference>
<comment type="catalytic activity">
    <reaction evidence="8">
        <text>L-threonyl-[protein] + ATP = O-phospho-L-threonyl-[protein] + ADP + H(+)</text>
        <dbReference type="Rhea" id="RHEA:46608"/>
        <dbReference type="Rhea" id="RHEA-COMP:11060"/>
        <dbReference type="Rhea" id="RHEA-COMP:11605"/>
        <dbReference type="ChEBI" id="CHEBI:15378"/>
        <dbReference type="ChEBI" id="CHEBI:30013"/>
        <dbReference type="ChEBI" id="CHEBI:30616"/>
        <dbReference type="ChEBI" id="CHEBI:61977"/>
        <dbReference type="ChEBI" id="CHEBI:456216"/>
        <dbReference type="EC" id="2.7.11.1"/>
    </reaction>
</comment>
<dbReference type="SUPFAM" id="SSF56112">
    <property type="entry name" value="Protein kinase-like (PK-like)"/>
    <property type="match status" value="1"/>
</dbReference>
<dbReference type="Pfam" id="PF00069">
    <property type="entry name" value="Pkinase"/>
    <property type="match status" value="1"/>
</dbReference>
<feature type="domain" description="Protein kinase" evidence="12">
    <location>
        <begin position="8"/>
        <end position="264"/>
    </location>
</feature>
<accession>A0AAD1U1Q8</accession>
<evidence type="ECO:0000313" key="13">
    <source>
        <dbReference type="EMBL" id="CAI2360318.1"/>
    </source>
</evidence>
<dbReference type="PROSITE" id="PS00108">
    <property type="entry name" value="PROTEIN_KINASE_ST"/>
    <property type="match status" value="1"/>
</dbReference>
<dbReference type="InterPro" id="IPR011009">
    <property type="entry name" value="Kinase-like_dom_sf"/>
</dbReference>
<dbReference type="Gene3D" id="3.30.200.20">
    <property type="entry name" value="Phosphorylase Kinase, domain 1"/>
    <property type="match status" value="1"/>
</dbReference>
<evidence type="ECO:0000256" key="9">
    <source>
        <dbReference type="ARBA" id="ARBA00048679"/>
    </source>
</evidence>
<comment type="catalytic activity">
    <reaction evidence="9">
        <text>L-seryl-[protein] + ATP = O-phospho-L-seryl-[protein] + ADP + H(+)</text>
        <dbReference type="Rhea" id="RHEA:17989"/>
        <dbReference type="Rhea" id="RHEA-COMP:9863"/>
        <dbReference type="Rhea" id="RHEA-COMP:11604"/>
        <dbReference type="ChEBI" id="CHEBI:15378"/>
        <dbReference type="ChEBI" id="CHEBI:29999"/>
        <dbReference type="ChEBI" id="CHEBI:30616"/>
        <dbReference type="ChEBI" id="CHEBI:83421"/>
        <dbReference type="ChEBI" id="CHEBI:456216"/>
        <dbReference type="EC" id="2.7.11.1"/>
    </reaction>
</comment>
<dbReference type="EC" id="2.7.11.1" evidence="2"/>
<dbReference type="PANTHER" id="PTHR44899">
    <property type="entry name" value="CAMK FAMILY PROTEIN KINASE"/>
    <property type="match status" value="1"/>
</dbReference>
<dbReference type="InterPro" id="IPR000719">
    <property type="entry name" value="Prot_kinase_dom"/>
</dbReference>
<evidence type="ECO:0000256" key="2">
    <source>
        <dbReference type="ARBA" id="ARBA00012513"/>
    </source>
</evidence>
<organism evidence="13 14">
    <name type="scientific">Euplotes crassus</name>
    <dbReference type="NCBI Taxonomy" id="5936"/>
    <lineage>
        <taxon>Eukaryota</taxon>
        <taxon>Sar</taxon>
        <taxon>Alveolata</taxon>
        <taxon>Ciliophora</taxon>
        <taxon>Intramacronucleata</taxon>
        <taxon>Spirotrichea</taxon>
        <taxon>Hypotrichia</taxon>
        <taxon>Euplotida</taxon>
        <taxon>Euplotidae</taxon>
        <taxon>Moneuplotes</taxon>
    </lineage>
</organism>